<protein>
    <submittedName>
        <fullName evidence="1">Protein dehydratase</fullName>
    </submittedName>
</protein>
<dbReference type="SUPFAM" id="SSF54637">
    <property type="entry name" value="Thioesterase/thiol ester dehydrase-isomerase"/>
    <property type="match status" value="1"/>
</dbReference>
<keyword evidence="2" id="KW-1185">Reference proteome</keyword>
<proteinExistence type="predicted"/>
<dbReference type="Gene3D" id="3.10.129.10">
    <property type="entry name" value="Hotdog Thioesterase"/>
    <property type="match status" value="1"/>
</dbReference>
<comment type="caution">
    <text evidence="1">The sequence shown here is derived from an EMBL/GenBank/DDBJ whole genome shotgun (WGS) entry which is preliminary data.</text>
</comment>
<dbReference type="EMBL" id="SHNO01000001">
    <property type="protein sequence ID" value="MCX2978628.1"/>
    <property type="molecule type" value="Genomic_DNA"/>
</dbReference>
<dbReference type="CDD" id="cd03441">
    <property type="entry name" value="R_hydratase_like"/>
    <property type="match status" value="1"/>
</dbReference>
<dbReference type="RefSeq" id="WP_279250324.1">
    <property type="nucleotide sequence ID" value="NZ_SHNO01000001.1"/>
</dbReference>
<organism evidence="1 2">
    <name type="scientific">Candidatus Marimicrobium litorale</name>
    <dbReference type="NCBI Taxonomy" id="2518991"/>
    <lineage>
        <taxon>Bacteria</taxon>
        <taxon>Pseudomonadati</taxon>
        <taxon>Pseudomonadota</taxon>
        <taxon>Gammaproteobacteria</taxon>
        <taxon>Cellvibrionales</taxon>
        <taxon>Halieaceae</taxon>
        <taxon>Marimicrobium</taxon>
    </lineage>
</organism>
<evidence type="ECO:0000313" key="1">
    <source>
        <dbReference type="EMBL" id="MCX2978628.1"/>
    </source>
</evidence>
<name>A0ABT3T8L1_9GAMM</name>
<gene>
    <name evidence="1" type="ORF">EYC82_14770</name>
</gene>
<reference evidence="1" key="1">
    <citation type="submission" date="2019-02" db="EMBL/GenBank/DDBJ databases">
        <authorList>
            <person name="Li S.-H."/>
        </authorList>
    </citation>
    <scope>NUCLEOTIDE SEQUENCE</scope>
    <source>
        <strain evidence="1">IMCC11814</strain>
    </source>
</reference>
<accession>A0ABT3T8L1</accession>
<dbReference type="Proteomes" id="UP001143304">
    <property type="component" value="Unassembled WGS sequence"/>
</dbReference>
<evidence type="ECO:0000313" key="2">
    <source>
        <dbReference type="Proteomes" id="UP001143304"/>
    </source>
</evidence>
<dbReference type="InterPro" id="IPR029069">
    <property type="entry name" value="HotDog_dom_sf"/>
</dbReference>
<sequence>MTVPVESYQVGDCIPPWEMKSVSAEKMRTMAAILRDPNPLHWDRDAVAALPVVDTLPFKLGRRTINQGPLGLSYIINMLHHWMGPECVKRFYITFPQVVLDEDCVVARGTITALRKEGNRQLADCEVWLEHAERGVLLQGRATVQLSV</sequence>